<organism evidence="2">
    <name type="scientific">hydrothermal vent metagenome</name>
    <dbReference type="NCBI Taxonomy" id="652676"/>
    <lineage>
        <taxon>unclassified sequences</taxon>
        <taxon>metagenomes</taxon>
        <taxon>ecological metagenomes</taxon>
    </lineage>
</organism>
<feature type="domain" description="Putative zinc-finger" evidence="1">
    <location>
        <begin position="4"/>
        <end position="37"/>
    </location>
</feature>
<reference evidence="2" key="1">
    <citation type="submission" date="2018-06" db="EMBL/GenBank/DDBJ databases">
        <authorList>
            <person name="Zhirakovskaya E."/>
        </authorList>
    </citation>
    <scope>NUCLEOTIDE SEQUENCE</scope>
</reference>
<evidence type="ECO:0000313" key="2">
    <source>
        <dbReference type="EMBL" id="VAX17411.1"/>
    </source>
</evidence>
<sequence>MICCKECLDLLSDYLDGELDSQATADLDEHFQDCPPCIAFLNTFKTSTHLCRETLRQVDIPEVVQKKMKEFIDQQKQKNS</sequence>
<dbReference type="AlphaFoldDB" id="A0A3B1BS83"/>
<dbReference type="EMBL" id="UOGB01000087">
    <property type="protein sequence ID" value="VAX17411.1"/>
    <property type="molecule type" value="Genomic_DNA"/>
</dbReference>
<dbReference type="Pfam" id="PF13490">
    <property type="entry name" value="zf-HC2"/>
    <property type="match status" value="1"/>
</dbReference>
<accession>A0A3B1BS83</accession>
<name>A0A3B1BS83_9ZZZZ</name>
<gene>
    <name evidence="2" type="ORF">MNBD_NITROSPINAE03-944</name>
</gene>
<protein>
    <recommendedName>
        <fullName evidence="1">Putative zinc-finger domain-containing protein</fullName>
    </recommendedName>
</protein>
<evidence type="ECO:0000259" key="1">
    <source>
        <dbReference type="Pfam" id="PF13490"/>
    </source>
</evidence>
<dbReference type="InterPro" id="IPR027383">
    <property type="entry name" value="Znf_put"/>
</dbReference>
<dbReference type="Gene3D" id="1.10.10.1320">
    <property type="entry name" value="Anti-sigma factor, zinc-finger domain"/>
    <property type="match status" value="1"/>
</dbReference>
<dbReference type="InterPro" id="IPR041916">
    <property type="entry name" value="Anti_sigma_zinc_sf"/>
</dbReference>
<proteinExistence type="predicted"/>